<evidence type="ECO:0000256" key="1">
    <source>
        <dbReference type="ARBA" id="ARBA00004651"/>
    </source>
</evidence>
<dbReference type="CDD" id="cd06261">
    <property type="entry name" value="TM_PBP2"/>
    <property type="match status" value="1"/>
</dbReference>
<keyword evidence="4 7" id="KW-0812">Transmembrane</keyword>
<comment type="caution">
    <text evidence="9">The sequence shown here is derived from an EMBL/GenBank/DDBJ whole genome shotgun (WGS) entry which is preliminary data.</text>
</comment>
<keyword evidence="2 7" id="KW-0813">Transport</keyword>
<evidence type="ECO:0000313" key="10">
    <source>
        <dbReference type="Proteomes" id="UP001208041"/>
    </source>
</evidence>
<dbReference type="SUPFAM" id="SSF161098">
    <property type="entry name" value="MetI-like"/>
    <property type="match status" value="1"/>
</dbReference>
<feature type="transmembrane region" description="Helical" evidence="7">
    <location>
        <begin position="74"/>
        <end position="96"/>
    </location>
</feature>
<sequence length="293" mass="32223">MMIYNRKVHGTYFDLVMVLPALLLFSIFIVWPAVEAIFTSLYASPNRGGDFVGLANYREMVGDPVFWIAMKNNLLFILCNLVFQVGIGTIFAALLDRGVRRFSTTMRTIIFAPLVIAPVAIGVVWSMLLEPNFGMVRQLANTVGIKLPSQGFLGNPDLAFYSIVAVGAWNYIGFMMTIMLASMQAIPRDLYEAARLDGSSAIQTFFHITLPGVKGALILCSLIVIVGSFKTFEIVYVLTRGGPGNTTQVLGTYIVESAFTLFRPNYAAGMSVVVLIVAIFFGSLQVLTSRKRK</sequence>
<dbReference type="Proteomes" id="UP001208041">
    <property type="component" value="Unassembled WGS sequence"/>
</dbReference>
<keyword evidence="6 7" id="KW-0472">Membrane</keyword>
<evidence type="ECO:0000256" key="4">
    <source>
        <dbReference type="ARBA" id="ARBA00022692"/>
    </source>
</evidence>
<dbReference type="EMBL" id="JAOYFC010000001">
    <property type="protein sequence ID" value="MCV6823487.1"/>
    <property type="molecule type" value="Genomic_DNA"/>
</dbReference>
<keyword evidence="3" id="KW-1003">Cell membrane</keyword>
<dbReference type="Pfam" id="PF00528">
    <property type="entry name" value="BPD_transp_1"/>
    <property type="match status" value="1"/>
</dbReference>
<dbReference type="RefSeq" id="WP_263952331.1">
    <property type="nucleotide sequence ID" value="NZ_JAOYFC010000001.1"/>
</dbReference>
<evidence type="ECO:0000256" key="2">
    <source>
        <dbReference type="ARBA" id="ARBA00022448"/>
    </source>
</evidence>
<comment type="subcellular location">
    <subcellularLocation>
        <location evidence="1 7">Cell membrane</location>
        <topology evidence="1 7">Multi-pass membrane protein</topology>
    </subcellularLocation>
</comment>
<proteinExistence type="inferred from homology"/>
<feature type="transmembrane region" description="Helical" evidence="7">
    <location>
        <begin position="12"/>
        <end position="34"/>
    </location>
</feature>
<keyword evidence="5 7" id="KW-1133">Transmembrane helix</keyword>
<organism evidence="9 10">
    <name type="scientific">Halocynthiibacter halioticoli</name>
    <dbReference type="NCBI Taxonomy" id="2986804"/>
    <lineage>
        <taxon>Bacteria</taxon>
        <taxon>Pseudomonadati</taxon>
        <taxon>Pseudomonadota</taxon>
        <taxon>Alphaproteobacteria</taxon>
        <taxon>Rhodobacterales</taxon>
        <taxon>Paracoccaceae</taxon>
        <taxon>Halocynthiibacter</taxon>
    </lineage>
</organism>
<dbReference type="PROSITE" id="PS50928">
    <property type="entry name" value="ABC_TM1"/>
    <property type="match status" value="1"/>
</dbReference>
<evidence type="ECO:0000259" key="8">
    <source>
        <dbReference type="PROSITE" id="PS50928"/>
    </source>
</evidence>
<protein>
    <submittedName>
        <fullName evidence="9">Sugar ABC transporter permease</fullName>
    </submittedName>
</protein>
<dbReference type="PANTHER" id="PTHR30193">
    <property type="entry name" value="ABC TRANSPORTER PERMEASE PROTEIN"/>
    <property type="match status" value="1"/>
</dbReference>
<comment type="similarity">
    <text evidence="7">Belongs to the binding-protein-dependent transport system permease family.</text>
</comment>
<feature type="transmembrane region" description="Helical" evidence="7">
    <location>
        <begin position="158"/>
        <end position="183"/>
    </location>
</feature>
<dbReference type="InterPro" id="IPR035906">
    <property type="entry name" value="MetI-like_sf"/>
</dbReference>
<keyword evidence="10" id="KW-1185">Reference proteome</keyword>
<feature type="transmembrane region" description="Helical" evidence="7">
    <location>
        <begin position="108"/>
        <end position="128"/>
    </location>
</feature>
<dbReference type="Gene3D" id="1.10.3720.10">
    <property type="entry name" value="MetI-like"/>
    <property type="match status" value="1"/>
</dbReference>
<dbReference type="PANTHER" id="PTHR30193:SF37">
    <property type="entry name" value="INNER MEMBRANE ABC TRANSPORTER PERMEASE PROTEIN YCJO"/>
    <property type="match status" value="1"/>
</dbReference>
<reference evidence="9" key="1">
    <citation type="submission" date="2022-10" db="EMBL/GenBank/DDBJ databases">
        <authorList>
            <person name="Yue Y."/>
        </authorList>
    </citation>
    <scope>NUCLEOTIDE SEQUENCE</scope>
    <source>
        <strain evidence="9">Z654</strain>
    </source>
</reference>
<name>A0AAE3J1F4_9RHOB</name>
<accession>A0AAE3J1F4</accession>
<evidence type="ECO:0000256" key="6">
    <source>
        <dbReference type="ARBA" id="ARBA00023136"/>
    </source>
</evidence>
<dbReference type="InterPro" id="IPR051393">
    <property type="entry name" value="ABC_transporter_permease"/>
</dbReference>
<evidence type="ECO:0000256" key="7">
    <source>
        <dbReference type="RuleBase" id="RU363032"/>
    </source>
</evidence>
<dbReference type="GO" id="GO:0005886">
    <property type="term" value="C:plasma membrane"/>
    <property type="evidence" value="ECO:0007669"/>
    <property type="project" value="UniProtKB-SubCell"/>
</dbReference>
<dbReference type="InterPro" id="IPR000515">
    <property type="entry name" value="MetI-like"/>
</dbReference>
<gene>
    <name evidence="9" type="ORF">OH136_02870</name>
</gene>
<feature type="domain" description="ABC transmembrane type-1" evidence="8">
    <location>
        <begin position="70"/>
        <end position="285"/>
    </location>
</feature>
<evidence type="ECO:0000256" key="3">
    <source>
        <dbReference type="ARBA" id="ARBA00022475"/>
    </source>
</evidence>
<evidence type="ECO:0000256" key="5">
    <source>
        <dbReference type="ARBA" id="ARBA00022989"/>
    </source>
</evidence>
<dbReference type="AlphaFoldDB" id="A0AAE3J1F4"/>
<feature type="transmembrane region" description="Helical" evidence="7">
    <location>
        <begin position="204"/>
        <end position="229"/>
    </location>
</feature>
<feature type="transmembrane region" description="Helical" evidence="7">
    <location>
        <begin position="266"/>
        <end position="287"/>
    </location>
</feature>
<dbReference type="GO" id="GO:0055085">
    <property type="term" value="P:transmembrane transport"/>
    <property type="evidence" value="ECO:0007669"/>
    <property type="project" value="InterPro"/>
</dbReference>
<evidence type="ECO:0000313" key="9">
    <source>
        <dbReference type="EMBL" id="MCV6823487.1"/>
    </source>
</evidence>